<gene>
    <name evidence="1" type="ORF">FA95DRAFT_1574934</name>
</gene>
<dbReference type="EMBL" id="MU276007">
    <property type="protein sequence ID" value="KAI0043710.1"/>
    <property type="molecule type" value="Genomic_DNA"/>
</dbReference>
<evidence type="ECO:0000313" key="2">
    <source>
        <dbReference type="Proteomes" id="UP000814033"/>
    </source>
</evidence>
<name>A0ACB8RJE0_9AGAM</name>
<organism evidence="1 2">
    <name type="scientific">Auriscalpium vulgare</name>
    <dbReference type="NCBI Taxonomy" id="40419"/>
    <lineage>
        <taxon>Eukaryota</taxon>
        <taxon>Fungi</taxon>
        <taxon>Dikarya</taxon>
        <taxon>Basidiomycota</taxon>
        <taxon>Agaricomycotina</taxon>
        <taxon>Agaricomycetes</taxon>
        <taxon>Russulales</taxon>
        <taxon>Auriscalpiaceae</taxon>
        <taxon>Auriscalpium</taxon>
    </lineage>
</organism>
<dbReference type="Proteomes" id="UP000814033">
    <property type="component" value="Unassembled WGS sequence"/>
</dbReference>
<sequence length="215" mass="23739">MSAGITRRPYADAQVDEAVALCLKAYDGDIANNILTGGDPALADPAWRALVRAGNHSGVVFVASSDGSDEIQSIGIWFPPGQTVFSTPEQRELGFLDFINAMPPAHRDWFLNDYSRKTREFKLRVLGENTERDAWYANLIATHPKYQGRGLASEILKTACQIAAADNKNVVLGTQNEENAVFYRNRGFTEVGRMDEPTPWGVFTGNMFIRKPPSA</sequence>
<accession>A0ACB8RJE0</accession>
<proteinExistence type="predicted"/>
<comment type="caution">
    <text evidence="1">The sequence shown here is derived from an EMBL/GenBank/DDBJ whole genome shotgun (WGS) entry which is preliminary data.</text>
</comment>
<evidence type="ECO:0000313" key="1">
    <source>
        <dbReference type="EMBL" id="KAI0043710.1"/>
    </source>
</evidence>
<reference evidence="1" key="1">
    <citation type="submission" date="2021-02" db="EMBL/GenBank/DDBJ databases">
        <authorList>
            <consortium name="DOE Joint Genome Institute"/>
            <person name="Ahrendt S."/>
            <person name="Looney B.P."/>
            <person name="Miyauchi S."/>
            <person name="Morin E."/>
            <person name="Drula E."/>
            <person name="Courty P.E."/>
            <person name="Chicoki N."/>
            <person name="Fauchery L."/>
            <person name="Kohler A."/>
            <person name="Kuo A."/>
            <person name="Labutti K."/>
            <person name="Pangilinan J."/>
            <person name="Lipzen A."/>
            <person name="Riley R."/>
            <person name="Andreopoulos W."/>
            <person name="He G."/>
            <person name="Johnson J."/>
            <person name="Barry K.W."/>
            <person name="Grigoriev I.V."/>
            <person name="Nagy L."/>
            <person name="Hibbett D."/>
            <person name="Henrissat B."/>
            <person name="Matheny P.B."/>
            <person name="Labbe J."/>
            <person name="Martin F."/>
        </authorList>
    </citation>
    <scope>NUCLEOTIDE SEQUENCE</scope>
    <source>
        <strain evidence="1">FP105234-sp</strain>
    </source>
</reference>
<protein>
    <submittedName>
        <fullName evidence="1">Uncharacterized protein</fullName>
    </submittedName>
</protein>
<keyword evidence="2" id="KW-1185">Reference proteome</keyword>
<reference evidence="1" key="2">
    <citation type="journal article" date="2022" name="New Phytol.">
        <title>Evolutionary transition to the ectomycorrhizal habit in the genomes of a hyperdiverse lineage of mushroom-forming fungi.</title>
        <authorList>
            <person name="Looney B."/>
            <person name="Miyauchi S."/>
            <person name="Morin E."/>
            <person name="Drula E."/>
            <person name="Courty P.E."/>
            <person name="Kohler A."/>
            <person name="Kuo A."/>
            <person name="LaButti K."/>
            <person name="Pangilinan J."/>
            <person name="Lipzen A."/>
            <person name="Riley R."/>
            <person name="Andreopoulos W."/>
            <person name="He G."/>
            <person name="Johnson J."/>
            <person name="Nolan M."/>
            <person name="Tritt A."/>
            <person name="Barry K.W."/>
            <person name="Grigoriev I.V."/>
            <person name="Nagy L.G."/>
            <person name="Hibbett D."/>
            <person name="Henrissat B."/>
            <person name="Matheny P.B."/>
            <person name="Labbe J."/>
            <person name="Martin F.M."/>
        </authorList>
    </citation>
    <scope>NUCLEOTIDE SEQUENCE</scope>
    <source>
        <strain evidence="1">FP105234-sp</strain>
    </source>
</reference>